<keyword evidence="11" id="KW-0256">Endoplasmic reticulum</keyword>
<evidence type="ECO:0000256" key="16">
    <source>
        <dbReference type="PROSITE-ProRule" id="PRU00339"/>
    </source>
</evidence>
<feature type="transmembrane region" description="Helical" evidence="17">
    <location>
        <begin position="364"/>
        <end position="386"/>
    </location>
</feature>
<dbReference type="SUPFAM" id="SSF48452">
    <property type="entry name" value="TPR-like"/>
    <property type="match status" value="2"/>
</dbReference>
<dbReference type="PANTHER" id="PTHR44216">
    <property type="entry name" value="PROTEIN O-MANNOSYL-TRANSFERASE TMTC2"/>
    <property type="match status" value="1"/>
</dbReference>
<feature type="repeat" description="TPR" evidence="16">
    <location>
        <begin position="458"/>
        <end position="491"/>
    </location>
</feature>
<feature type="transmembrane region" description="Helical" evidence="17">
    <location>
        <begin position="217"/>
        <end position="235"/>
    </location>
</feature>
<evidence type="ECO:0000256" key="5">
    <source>
        <dbReference type="ARBA" id="ARBA00007882"/>
    </source>
</evidence>
<dbReference type="UniPathway" id="UPA00378"/>
<evidence type="ECO:0000313" key="19">
    <source>
        <dbReference type="Proteomes" id="UP000025227"/>
    </source>
</evidence>
<evidence type="ECO:0000256" key="17">
    <source>
        <dbReference type="SAM" id="Phobius"/>
    </source>
</evidence>
<evidence type="ECO:0000256" key="8">
    <source>
        <dbReference type="ARBA" id="ARBA00022692"/>
    </source>
</evidence>
<evidence type="ECO:0000256" key="11">
    <source>
        <dbReference type="ARBA" id="ARBA00022824"/>
    </source>
</evidence>
<dbReference type="WBParaSite" id="HCON_00062320-00001">
    <property type="protein sequence ID" value="HCON_00062320-00001"/>
    <property type="gene ID" value="HCON_00062320"/>
</dbReference>
<evidence type="ECO:0000256" key="1">
    <source>
        <dbReference type="ARBA" id="ARBA00003582"/>
    </source>
</evidence>
<proteinExistence type="inferred from homology"/>
<comment type="function">
    <text evidence="1">Transfers mannosyl residues to the hydroxyl group of serine or threonine residues.</text>
</comment>
<dbReference type="PANTHER" id="PTHR44216:SF3">
    <property type="entry name" value="PROTEIN O-MANNOSYL-TRANSFERASE TMTC2"/>
    <property type="match status" value="1"/>
</dbReference>
<keyword evidence="13 17" id="KW-0472">Membrane</keyword>
<evidence type="ECO:0000256" key="13">
    <source>
        <dbReference type="ARBA" id="ARBA00023136"/>
    </source>
</evidence>
<feature type="transmembrane region" description="Helical" evidence="17">
    <location>
        <begin position="146"/>
        <end position="169"/>
    </location>
</feature>
<feature type="transmembrane region" description="Helical" evidence="17">
    <location>
        <begin position="256"/>
        <end position="280"/>
    </location>
</feature>
<dbReference type="Proteomes" id="UP000025227">
    <property type="component" value="Unplaced"/>
</dbReference>
<comment type="catalytic activity">
    <reaction evidence="14">
        <text>a di-trans,poly-cis-dolichyl beta-D-mannosyl phosphate + L-threonyl-[protein] = 3-O-(alpha-D-mannosyl)-L-threonyl-[protein] + a di-trans,poly-cis-dolichyl phosphate + H(+)</text>
        <dbReference type="Rhea" id="RHEA:53396"/>
        <dbReference type="Rhea" id="RHEA-COMP:11060"/>
        <dbReference type="Rhea" id="RHEA-COMP:13547"/>
        <dbReference type="Rhea" id="RHEA-COMP:19498"/>
        <dbReference type="Rhea" id="RHEA-COMP:19501"/>
        <dbReference type="ChEBI" id="CHEBI:15378"/>
        <dbReference type="ChEBI" id="CHEBI:30013"/>
        <dbReference type="ChEBI" id="CHEBI:57683"/>
        <dbReference type="ChEBI" id="CHEBI:58211"/>
        <dbReference type="ChEBI" id="CHEBI:137323"/>
        <dbReference type="EC" id="2.4.1.109"/>
    </reaction>
</comment>
<keyword evidence="9" id="KW-0677">Repeat</keyword>
<evidence type="ECO:0000256" key="7">
    <source>
        <dbReference type="ARBA" id="ARBA00022679"/>
    </source>
</evidence>
<name>A0A7I4Y8E9_HAECO</name>
<dbReference type="SMART" id="SM00028">
    <property type="entry name" value="TPR"/>
    <property type="match status" value="9"/>
</dbReference>
<evidence type="ECO:0000313" key="20">
    <source>
        <dbReference type="WBParaSite" id="HCON_00062320-00001"/>
    </source>
</evidence>
<keyword evidence="10 16" id="KW-0802">TPR repeat</keyword>
<evidence type="ECO:0000256" key="3">
    <source>
        <dbReference type="ARBA" id="ARBA00004240"/>
    </source>
</evidence>
<evidence type="ECO:0000256" key="10">
    <source>
        <dbReference type="ARBA" id="ARBA00022803"/>
    </source>
</evidence>
<dbReference type="Pfam" id="PF13181">
    <property type="entry name" value="TPR_8"/>
    <property type="match status" value="1"/>
</dbReference>
<dbReference type="GO" id="GO:0004169">
    <property type="term" value="F:dolichyl-phosphate-mannose-protein mannosyltransferase activity"/>
    <property type="evidence" value="ECO:0007669"/>
    <property type="project" value="UniProtKB-EC"/>
</dbReference>
<dbReference type="GO" id="GO:0005789">
    <property type="term" value="C:endoplasmic reticulum membrane"/>
    <property type="evidence" value="ECO:0007669"/>
    <property type="project" value="TreeGrafter"/>
</dbReference>
<comment type="catalytic activity">
    <reaction evidence="15">
        <text>a di-trans,poly-cis-dolichyl beta-D-mannosyl phosphate + L-seryl-[protein] = 3-O-(alpha-D-mannosyl)-L-seryl-[protein] + a di-trans,poly-cis-dolichyl phosphate + H(+)</text>
        <dbReference type="Rhea" id="RHEA:17377"/>
        <dbReference type="Rhea" id="RHEA-COMP:9863"/>
        <dbReference type="Rhea" id="RHEA-COMP:13546"/>
        <dbReference type="Rhea" id="RHEA-COMP:19498"/>
        <dbReference type="Rhea" id="RHEA-COMP:19501"/>
        <dbReference type="ChEBI" id="CHEBI:15378"/>
        <dbReference type="ChEBI" id="CHEBI:29999"/>
        <dbReference type="ChEBI" id="CHEBI:57683"/>
        <dbReference type="ChEBI" id="CHEBI:58211"/>
        <dbReference type="ChEBI" id="CHEBI:137321"/>
        <dbReference type="EC" id="2.4.1.109"/>
    </reaction>
</comment>
<comment type="subcellular location">
    <subcellularLocation>
        <location evidence="3">Endoplasmic reticulum</location>
    </subcellularLocation>
    <subcellularLocation>
        <location evidence="2">Membrane</location>
        <topology evidence="2">Multi-pass membrane protein</topology>
    </subcellularLocation>
</comment>
<evidence type="ECO:0000256" key="12">
    <source>
        <dbReference type="ARBA" id="ARBA00022989"/>
    </source>
</evidence>
<dbReference type="Gene3D" id="1.25.40.10">
    <property type="entry name" value="Tetratricopeptide repeat domain"/>
    <property type="match status" value="3"/>
</dbReference>
<evidence type="ECO:0000256" key="6">
    <source>
        <dbReference type="ARBA" id="ARBA00012839"/>
    </source>
</evidence>
<organism evidence="19 20">
    <name type="scientific">Haemonchus contortus</name>
    <name type="common">Barber pole worm</name>
    <dbReference type="NCBI Taxonomy" id="6289"/>
    <lineage>
        <taxon>Eukaryota</taxon>
        <taxon>Metazoa</taxon>
        <taxon>Ecdysozoa</taxon>
        <taxon>Nematoda</taxon>
        <taxon>Chromadorea</taxon>
        <taxon>Rhabditida</taxon>
        <taxon>Rhabditina</taxon>
        <taxon>Rhabditomorpha</taxon>
        <taxon>Strongyloidea</taxon>
        <taxon>Trichostrongylidae</taxon>
        <taxon>Haemonchus</taxon>
    </lineage>
</organism>
<feature type="transmembrane region" description="Helical" evidence="17">
    <location>
        <begin position="96"/>
        <end position="116"/>
    </location>
</feature>
<sequence>MFVSYSMLFDRNVPCYALVAFTSIFVYSNTFTADFVYDDSQAIVSNPVVTGDVPAVQAWSLDFWGHPLSRGSHKSYRPLTSLSFRLNAFIFGMKPLSFHATNVLLHAMASCLLLFFIQRFRFFSGNLESALFTALLFAVHPIHCEAVAGVVGRADVLVSIAVLVGVILYDKVQSTLVAAISTAIAICFKETGIVLPPLLVGFLLLKPVKNYMELRRSISGLFLVFLTLGTIRHSINSFEAPSFSKSDNPVAHHPSILTRTLTFLYLPVFHLQLLCYPKTLSFDWSMDAIPLVFSPLDIRFVASVACYLSLLLTGCALIQATGILEDLLRVVKPKKHEAGRKGCRLSRNSVAKCNDTKKFFRMTLLALSLLILPYIPSSNLFFYVGFMAAERILYLPSVGYCILVGMLYRFCCSRFGSKLAVSFGFLVLVLHGMRTHKRNVDWQNEESLYKSALEFNPPKAYSNLGRVYASQMRLNEAEVAYKNALAYRPNMADTWYNLGVLYQDMRNFSESIKCYRTSIKFRSTFATAHLNLGIVHETVGNDQSAISIWQLCSTMDGSLVKAQREHRNAQTSCRFRLGRMMLNQGNLHGAEKVLDEAIRKAPRSYPFIHSLLYSYGEVAKLLGNNDKAEQLFQAAFNAAPTHVPTLLTMAHLRNKQNRTSESNDWFSKALAVAPNSADVHHHIGLAAASRGDVARAEMAYKNALKLVSTHADSLKSLAALLREQHRYDKSEEVLRTLMNHHPTSETLSDYGAILRLNGKLDEAKRFYEKSLMLDPSNNVAKENLRRLERKLSSSTRHT</sequence>
<accession>A0A7I4Y8E9</accession>
<dbReference type="InterPro" id="IPR013618">
    <property type="entry name" value="TMTC_DUF1736"/>
</dbReference>
<protein>
    <recommendedName>
        <fullName evidence="6">dolichyl-phosphate-mannose--protein mannosyltransferase</fullName>
        <ecNumber evidence="6">2.4.1.109</ecNumber>
    </recommendedName>
</protein>
<feature type="transmembrane region" description="Helical" evidence="17">
    <location>
        <begin position="12"/>
        <end position="30"/>
    </location>
</feature>
<keyword evidence="8 17" id="KW-0812">Transmembrane</keyword>
<keyword evidence="7" id="KW-0808">Transferase</keyword>
<feature type="transmembrane region" description="Helical" evidence="17">
    <location>
        <begin position="300"/>
        <end position="324"/>
    </location>
</feature>
<feature type="repeat" description="TPR" evidence="16">
    <location>
        <begin position="492"/>
        <end position="525"/>
    </location>
</feature>
<dbReference type="Pfam" id="PF13414">
    <property type="entry name" value="TPR_11"/>
    <property type="match status" value="1"/>
</dbReference>
<evidence type="ECO:0000256" key="15">
    <source>
        <dbReference type="ARBA" id="ARBA00045102"/>
    </source>
</evidence>
<dbReference type="Pfam" id="PF08409">
    <property type="entry name" value="TMTC_DUF1736"/>
    <property type="match status" value="1"/>
</dbReference>
<comment type="similarity">
    <text evidence="5">Belongs to the TMTC family.</text>
</comment>
<comment type="pathway">
    <text evidence="4">Protein modification; protein glycosylation.</text>
</comment>
<feature type="domain" description="DUF1736" evidence="18">
    <location>
        <begin position="238"/>
        <end position="310"/>
    </location>
</feature>
<dbReference type="InterPro" id="IPR052384">
    <property type="entry name" value="TMTC_O-mannosyltransferase"/>
</dbReference>
<dbReference type="Pfam" id="PF13432">
    <property type="entry name" value="TPR_16"/>
    <property type="match status" value="1"/>
</dbReference>
<dbReference type="AlphaFoldDB" id="A0A7I4Y8E9"/>
<reference evidence="20" key="1">
    <citation type="submission" date="2020-12" db="UniProtKB">
        <authorList>
            <consortium name="WormBaseParasite"/>
        </authorList>
    </citation>
    <scope>IDENTIFICATION</scope>
    <source>
        <strain evidence="20">MHco3</strain>
    </source>
</reference>
<dbReference type="InterPro" id="IPR019734">
    <property type="entry name" value="TPR_rpt"/>
</dbReference>
<evidence type="ECO:0000256" key="9">
    <source>
        <dbReference type="ARBA" id="ARBA00022737"/>
    </source>
</evidence>
<evidence type="ECO:0000256" key="14">
    <source>
        <dbReference type="ARBA" id="ARBA00045085"/>
    </source>
</evidence>
<evidence type="ECO:0000256" key="4">
    <source>
        <dbReference type="ARBA" id="ARBA00004922"/>
    </source>
</evidence>
<dbReference type="OrthoDB" id="1658288at2759"/>
<dbReference type="EC" id="2.4.1.109" evidence="6"/>
<feature type="repeat" description="TPR" evidence="16">
    <location>
        <begin position="744"/>
        <end position="777"/>
    </location>
</feature>
<feature type="transmembrane region" description="Helical" evidence="17">
    <location>
        <begin position="392"/>
        <end position="408"/>
    </location>
</feature>
<evidence type="ECO:0000256" key="2">
    <source>
        <dbReference type="ARBA" id="ARBA00004141"/>
    </source>
</evidence>
<dbReference type="PROSITE" id="PS50005">
    <property type="entry name" value="TPR"/>
    <property type="match status" value="3"/>
</dbReference>
<evidence type="ECO:0000259" key="18">
    <source>
        <dbReference type="Pfam" id="PF08409"/>
    </source>
</evidence>
<keyword evidence="19" id="KW-1185">Reference proteome</keyword>
<dbReference type="InterPro" id="IPR011990">
    <property type="entry name" value="TPR-like_helical_dom_sf"/>
</dbReference>
<keyword evidence="12 17" id="KW-1133">Transmembrane helix</keyword>
<feature type="transmembrane region" description="Helical" evidence="17">
    <location>
        <begin position="176"/>
        <end position="205"/>
    </location>
</feature>